<keyword evidence="1 3" id="KW-0807">Transducer</keyword>
<dbReference type="Pfam" id="PF12729">
    <property type="entry name" value="4HB_MCP_1"/>
    <property type="match status" value="1"/>
</dbReference>
<evidence type="ECO:0000256" key="1">
    <source>
        <dbReference type="ARBA" id="ARBA00023224"/>
    </source>
</evidence>
<feature type="domain" description="HAMP" evidence="6">
    <location>
        <begin position="212"/>
        <end position="265"/>
    </location>
</feature>
<dbReference type="SMART" id="SM00283">
    <property type="entry name" value="MA"/>
    <property type="match status" value="1"/>
</dbReference>
<dbReference type="Gene3D" id="1.10.287.950">
    <property type="entry name" value="Methyl-accepting chemotaxis protein"/>
    <property type="match status" value="1"/>
</dbReference>
<dbReference type="PANTHER" id="PTHR32089">
    <property type="entry name" value="METHYL-ACCEPTING CHEMOTAXIS PROTEIN MCPB"/>
    <property type="match status" value="1"/>
</dbReference>
<dbReference type="PANTHER" id="PTHR32089:SF112">
    <property type="entry name" value="LYSOZYME-LIKE PROTEIN-RELATED"/>
    <property type="match status" value="1"/>
</dbReference>
<dbReference type="Pfam" id="PF00672">
    <property type="entry name" value="HAMP"/>
    <property type="match status" value="1"/>
</dbReference>
<dbReference type="CDD" id="cd06225">
    <property type="entry name" value="HAMP"/>
    <property type="match status" value="1"/>
</dbReference>
<protein>
    <submittedName>
        <fullName evidence="7">MCP four helix bundle domain-containing protein</fullName>
    </submittedName>
</protein>
<dbReference type="InterPro" id="IPR004089">
    <property type="entry name" value="MCPsignal_dom"/>
</dbReference>
<keyword evidence="4" id="KW-1133">Transmembrane helix</keyword>
<dbReference type="EMBL" id="JADBEO010000034">
    <property type="protein sequence ID" value="MDR4307858.1"/>
    <property type="molecule type" value="Genomic_DNA"/>
</dbReference>
<keyword evidence="8" id="KW-1185">Reference proteome</keyword>
<evidence type="ECO:0000259" key="6">
    <source>
        <dbReference type="PROSITE" id="PS50885"/>
    </source>
</evidence>
<dbReference type="InterPro" id="IPR003660">
    <property type="entry name" value="HAMP_dom"/>
</dbReference>
<dbReference type="Gene3D" id="1.10.8.500">
    <property type="entry name" value="HAMP domain in histidine kinase"/>
    <property type="match status" value="1"/>
</dbReference>
<evidence type="ECO:0000313" key="8">
    <source>
        <dbReference type="Proteomes" id="UP001181622"/>
    </source>
</evidence>
<evidence type="ECO:0000259" key="5">
    <source>
        <dbReference type="PROSITE" id="PS50111"/>
    </source>
</evidence>
<evidence type="ECO:0000256" key="4">
    <source>
        <dbReference type="SAM" id="Phobius"/>
    </source>
</evidence>
<accession>A0ABU1DIJ7</accession>
<dbReference type="SUPFAM" id="SSF58104">
    <property type="entry name" value="Methyl-accepting chemotaxis protein (MCP) signaling domain"/>
    <property type="match status" value="1"/>
</dbReference>
<dbReference type="Proteomes" id="UP001181622">
    <property type="component" value="Unassembled WGS sequence"/>
</dbReference>
<comment type="similarity">
    <text evidence="2">Belongs to the methyl-accepting chemotaxis (MCP) protein family.</text>
</comment>
<evidence type="ECO:0000256" key="2">
    <source>
        <dbReference type="ARBA" id="ARBA00029447"/>
    </source>
</evidence>
<keyword evidence="4" id="KW-0472">Membrane</keyword>
<dbReference type="SMART" id="SM00304">
    <property type="entry name" value="HAMP"/>
    <property type="match status" value="1"/>
</dbReference>
<organism evidence="7 8">
    <name type="scientific">Chelatococcus sambhunathii</name>
    <dbReference type="NCBI Taxonomy" id="363953"/>
    <lineage>
        <taxon>Bacteria</taxon>
        <taxon>Pseudomonadati</taxon>
        <taxon>Pseudomonadota</taxon>
        <taxon>Alphaproteobacteria</taxon>
        <taxon>Hyphomicrobiales</taxon>
        <taxon>Chelatococcaceae</taxon>
        <taxon>Chelatococcus</taxon>
    </lineage>
</organism>
<gene>
    <name evidence="7" type="ORF">IHQ68_14635</name>
</gene>
<proteinExistence type="inferred from homology"/>
<reference evidence="7" key="1">
    <citation type="submission" date="2020-10" db="EMBL/GenBank/DDBJ databases">
        <authorList>
            <person name="Abbas A."/>
            <person name="Razzaq R."/>
            <person name="Waqas M."/>
            <person name="Abbas N."/>
            <person name="Nielsen T.K."/>
            <person name="Hansen L.H."/>
            <person name="Hussain S."/>
            <person name="Shahid M."/>
        </authorList>
    </citation>
    <scope>NUCLEOTIDE SEQUENCE</scope>
    <source>
        <strain evidence="7">S14</strain>
    </source>
</reference>
<dbReference type="RefSeq" id="WP_309393121.1">
    <property type="nucleotide sequence ID" value="NZ_JADBEO010000034.1"/>
</dbReference>
<feature type="domain" description="Methyl-accepting transducer" evidence="5">
    <location>
        <begin position="306"/>
        <end position="542"/>
    </location>
</feature>
<dbReference type="PROSITE" id="PS50885">
    <property type="entry name" value="HAMP"/>
    <property type="match status" value="1"/>
</dbReference>
<name>A0ABU1DIJ7_9HYPH</name>
<dbReference type="Pfam" id="PF00015">
    <property type="entry name" value="MCPsignal"/>
    <property type="match status" value="1"/>
</dbReference>
<keyword evidence="4" id="KW-0812">Transmembrane</keyword>
<feature type="transmembrane region" description="Helical" evidence="4">
    <location>
        <begin position="189"/>
        <end position="212"/>
    </location>
</feature>
<evidence type="ECO:0000256" key="3">
    <source>
        <dbReference type="PROSITE-ProRule" id="PRU00284"/>
    </source>
</evidence>
<sequence>MPGFSLRASLIALSALSLALAVGLGTASLHGLQAVQAGAEDLRGNLRDRLDNAAGMAIAFNRMRVAEAQHVATSNAPEKQDALGAIQTAQGDFVKRADAYKASLGPEDEQEARLLTSLVGGFETYEQLDAQFIEFSSTYREIDAGALFTGAMKQRAKPIENAIDELMSLSALSADGAEAAAVATYSRSWWLALFFLIGALAVSLGQCVFALFGVSRPLDRIRAVMTKVAGGDLEVEVPYAGRRHEIGAMARAVEAFKQDLVHARELESENALAKAGVEAQRRAASLALADQFEGAIGGIIATVSAASTELAATARSMATTADRTATQSGRVAEAAEQAAADVDGVTASTEELGHSVEEIGRQAIDAARLAQQTVEDAARTGQLVRDLSEAARRIGDVVDLISDIAAQTNLLALNATIEAARAGEAGRGFAVVAQEVKTLATQTANATAEITRQIGATQNATRDAVDAIEEISGRIRAMSETADAIASAVGRQEVATRDIAQRVSLAATGTGDIKTGISEVANATDETGAAASQVLEAASDLSRQSESLATELGRFMSAVRAA</sequence>
<comment type="caution">
    <text evidence="7">The sequence shown here is derived from an EMBL/GenBank/DDBJ whole genome shotgun (WGS) entry which is preliminary data.</text>
</comment>
<evidence type="ECO:0000313" key="7">
    <source>
        <dbReference type="EMBL" id="MDR4307858.1"/>
    </source>
</evidence>
<dbReference type="InterPro" id="IPR024478">
    <property type="entry name" value="HlyB_4HB_MCP"/>
</dbReference>
<dbReference type="PROSITE" id="PS50111">
    <property type="entry name" value="CHEMOTAXIS_TRANSDUC_2"/>
    <property type="match status" value="1"/>
</dbReference>